<evidence type="ECO:0000313" key="2">
    <source>
        <dbReference type="EMBL" id="KAG0488852.1"/>
    </source>
</evidence>
<feature type="region of interest" description="Disordered" evidence="1">
    <location>
        <begin position="29"/>
        <end position="65"/>
    </location>
</feature>
<dbReference type="Proteomes" id="UP000639772">
    <property type="component" value="Chromosome 3"/>
</dbReference>
<proteinExistence type="predicted"/>
<dbReference type="EMBL" id="JADCNM010000003">
    <property type="protein sequence ID" value="KAG0490630.1"/>
    <property type="molecule type" value="Genomic_DNA"/>
</dbReference>
<feature type="compositionally biased region" description="Low complexity" evidence="1">
    <location>
        <begin position="32"/>
        <end position="44"/>
    </location>
</feature>
<comment type="caution">
    <text evidence="3">The sequence shown here is derived from an EMBL/GenBank/DDBJ whole genome shotgun (WGS) entry which is preliminary data.</text>
</comment>
<evidence type="ECO:0000313" key="4">
    <source>
        <dbReference type="Proteomes" id="UP000636800"/>
    </source>
</evidence>
<evidence type="ECO:0000256" key="1">
    <source>
        <dbReference type="SAM" id="MobiDB-lite"/>
    </source>
</evidence>
<dbReference type="Proteomes" id="UP000636800">
    <property type="component" value="Chromosome 3"/>
</dbReference>
<sequence length="65" mass="6667">MSPITVCTAASVLSQSYLILTTSDGLPLGIPSNSSSSSSPSTVSAHKRASIPAGPLDEIGEYRPY</sequence>
<evidence type="ECO:0000313" key="3">
    <source>
        <dbReference type="EMBL" id="KAG0490630.1"/>
    </source>
</evidence>
<dbReference type="EMBL" id="JADCNL010000003">
    <property type="protein sequence ID" value="KAG0488852.1"/>
    <property type="molecule type" value="Genomic_DNA"/>
</dbReference>
<reference evidence="4 5" key="1">
    <citation type="journal article" date="2020" name="Nat. Food">
        <title>A phased Vanilla planifolia genome enables genetic improvement of flavour and production.</title>
        <authorList>
            <person name="Hasing T."/>
            <person name="Tang H."/>
            <person name="Brym M."/>
            <person name="Khazi F."/>
            <person name="Huang T."/>
            <person name="Chambers A.H."/>
        </authorList>
    </citation>
    <scope>NUCLEOTIDE SEQUENCE [LARGE SCALE GENOMIC DNA]</scope>
    <source>
        <tissue evidence="3">Leaf</tissue>
    </source>
</reference>
<evidence type="ECO:0000313" key="5">
    <source>
        <dbReference type="Proteomes" id="UP000639772"/>
    </source>
</evidence>
<protein>
    <submittedName>
        <fullName evidence="3">Uncharacterized protein</fullName>
    </submittedName>
</protein>
<dbReference type="AlphaFoldDB" id="A0A835VBA8"/>
<gene>
    <name evidence="3" type="ORF">HPP92_007493</name>
    <name evidence="2" type="ORF">HPP92_007663</name>
</gene>
<name>A0A835VBA8_VANPL</name>
<organism evidence="3 5">
    <name type="scientific">Vanilla planifolia</name>
    <name type="common">Vanilla</name>
    <dbReference type="NCBI Taxonomy" id="51239"/>
    <lineage>
        <taxon>Eukaryota</taxon>
        <taxon>Viridiplantae</taxon>
        <taxon>Streptophyta</taxon>
        <taxon>Embryophyta</taxon>
        <taxon>Tracheophyta</taxon>
        <taxon>Spermatophyta</taxon>
        <taxon>Magnoliopsida</taxon>
        <taxon>Liliopsida</taxon>
        <taxon>Asparagales</taxon>
        <taxon>Orchidaceae</taxon>
        <taxon>Vanilloideae</taxon>
        <taxon>Vanilleae</taxon>
        <taxon>Vanilla</taxon>
    </lineage>
</organism>
<keyword evidence="4" id="KW-1185">Reference proteome</keyword>
<accession>A0A835VBA8</accession>